<proteinExistence type="inferred from homology"/>
<keyword evidence="3 9" id="KW-0812">Transmembrane</keyword>
<evidence type="ECO:0000313" key="10">
    <source>
        <dbReference type="EMBL" id="CAD5234936.1"/>
    </source>
</evidence>
<sequence length="153" mass="16870">MDASTIVDEYVEASDLENFARAYSEQSGRGPVSAIVAFNYAHALIRSSKENVRTGIFILEGLLKKDIEDIPKRDYVYYLAVAYTRLREYDRALDYINALLAAESDNRQAIALKELINQRMKKDSLVGLAFIGLGGVAAVGASLIAAGILSRRH</sequence>
<evidence type="ECO:0000313" key="13">
    <source>
        <dbReference type="Proteomes" id="UP000659654"/>
    </source>
</evidence>
<evidence type="ECO:0000256" key="6">
    <source>
        <dbReference type="ARBA" id="ARBA00023128"/>
    </source>
</evidence>
<name>A0A1I7RRG6_BURXY</name>
<dbReference type="Pfam" id="PF14852">
    <property type="entry name" value="Fis1_TPR_N"/>
    <property type="match status" value="1"/>
</dbReference>
<reference evidence="11" key="2">
    <citation type="submission" date="2020-08" db="EMBL/GenBank/DDBJ databases">
        <authorList>
            <person name="Kikuchi T."/>
        </authorList>
    </citation>
    <scope>NUCLEOTIDE SEQUENCE</scope>
    <source>
        <strain evidence="10">Ka4C1</strain>
    </source>
</reference>
<evidence type="ECO:0000313" key="11">
    <source>
        <dbReference type="EMBL" id="CAG9131024.1"/>
    </source>
</evidence>
<evidence type="ECO:0000256" key="1">
    <source>
        <dbReference type="ARBA" id="ARBA00004572"/>
    </source>
</evidence>
<evidence type="ECO:0000256" key="7">
    <source>
        <dbReference type="ARBA" id="ARBA00023136"/>
    </source>
</evidence>
<dbReference type="PIRSF" id="PIRSF008835">
    <property type="entry name" value="TPR_repeat_11_Fis1"/>
    <property type="match status" value="1"/>
</dbReference>
<dbReference type="GO" id="GO:0005741">
    <property type="term" value="C:mitochondrial outer membrane"/>
    <property type="evidence" value="ECO:0007669"/>
    <property type="project" value="UniProtKB-SubCell"/>
</dbReference>
<keyword evidence="6 8" id="KW-0496">Mitochondrion</keyword>
<dbReference type="WBParaSite" id="BXY_0331300.1">
    <property type="protein sequence ID" value="BXY_0331300.1"/>
    <property type="gene ID" value="BXY_0331300"/>
</dbReference>
<dbReference type="EMBL" id="CAJFCV020000006">
    <property type="protein sequence ID" value="CAG9131024.1"/>
    <property type="molecule type" value="Genomic_DNA"/>
</dbReference>
<keyword evidence="4 8" id="KW-1000">Mitochondrion outer membrane</keyword>
<dbReference type="Proteomes" id="UP000659654">
    <property type="component" value="Unassembled WGS sequence"/>
</dbReference>
<gene>
    <name evidence="10" type="ORF">BXYJ_LOCUS15027</name>
</gene>
<evidence type="ECO:0000256" key="8">
    <source>
        <dbReference type="PIRNR" id="PIRNR008835"/>
    </source>
</evidence>
<dbReference type="InterPro" id="IPR033745">
    <property type="entry name" value="Fis1_cytosol"/>
</dbReference>
<organism evidence="12 14">
    <name type="scientific">Bursaphelenchus xylophilus</name>
    <name type="common">Pinewood nematode worm</name>
    <name type="synonym">Aphelenchoides xylophilus</name>
    <dbReference type="NCBI Taxonomy" id="6326"/>
    <lineage>
        <taxon>Eukaryota</taxon>
        <taxon>Metazoa</taxon>
        <taxon>Ecdysozoa</taxon>
        <taxon>Nematoda</taxon>
        <taxon>Chromadorea</taxon>
        <taxon>Rhabditida</taxon>
        <taxon>Tylenchina</taxon>
        <taxon>Tylenchomorpha</taxon>
        <taxon>Aphelenchoidea</taxon>
        <taxon>Aphelenchoididae</taxon>
        <taxon>Bursaphelenchus</taxon>
    </lineage>
</organism>
<dbReference type="eggNOG" id="KOG3364">
    <property type="taxonomic scope" value="Eukaryota"/>
</dbReference>
<dbReference type="Proteomes" id="UP000095284">
    <property type="component" value="Unplaced"/>
</dbReference>
<comment type="subcellular location">
    <subcellularLocation>
        <location evidence="1">Mitochondrion outer membrane</location>
        <topology evidence="1">Single-pass membrane protein</topology>
    </subcellularLocation>
</comment>
<evidence type="ECO:0000313" key="12">
    <source>
        <dbReference type="Proteomes" id="UP000095284"/>
    </source>
</evidence>
<evidence type="ECO:0000256" key="2">
    <source>
        <dbReference type="ARBA" id="ARBA00008937"/>
    </source>
</evidence>
<dbReference type="InterPro" id="IPR011990">
    <property type="entry name" value="TPR-like_helical_dom_sf"/>
</dbReference>
<dbReference type="OrthoDB" id="421154at2759"/>
<dbReference type="GO" id="GO:0016559">
    <property type="term" value="P:peroxisome fission"/>
    <property type="evidence" value="ECO:0007669"/>
    <property type="project" value="TreeGrafter"/>
</dbReference>
<evidence type="ECO:0000256" key="9">
    <source>
        <dbReference type="SAM" id="Phobius"/>
    </source>
</evidence>
<dbReference type="Proteomes" id="UP000582659">
    <property type="component" value="Unassembled WGS sequence"/>
</dbReference>
<dbReference type="PANTHER" id="PTHR13247">
    <property type="entry name" value="TETRATRICOPEPTIDE REPEAT PROTEIN 11 TPR REPEAT PROTEIN 11"/>
    <property type="match status" value="1"/>
</dbReference>
<accession>A0A1I7RRG6</accession>
<comment type="function">
    <text evidence="8">Involved in the fragmentation of the mitochondrial network and its perinuclear clustering.</text>
</comment>
<evidence type="ECO:0000256" key="3">
    <source>
        <dbReference type="ARBA" id="ARBA00022692"/>
    </source>
</evidence>
<keyword evidence="7 8" id="KW-0472">Membrane</keyword>
<protein>
    <recommendedName>
        <fullName evidence="8">Mitochondrial fission 1 protein</fullName>
    </recommendedName>
</protein>
<dbReference type="PANTHER" id="PTHR13247:SF0">
    <property type="entry name" value="MITOCHONDRIAL FISSION 1 PROTEIN"/>
    <property type="match status" value="1"/>
</dbReference>
<evidence type="ECO:0000256" key="5">
    <source>
        <dbReference type="ARBA" id="ARBA00022989"/>
    </source>
</evidence>
<feature type="transmembrane region" description="Helical" evidence="9">
    <location>
        <begin position="125"/>
        <end position="149"/>
    </location>
</feature>
<dbReference type="GO" id="GO:0000422">
    <property type="term" value="P:autophagy of mitochondrion"/>
    <property type="evidence" value="ECO:0007669"/>
    <property type="project" value="TreeGrafter"/>
</dbReference>
<dbReference type="GO" id="GO:0005778">
    <property type="term" value="C:peroxisomal membrane"/>
    <property type="evidence" value="ECO:0007669"/>
    <property type="project" value="TreeGrafter"/>
</dbReference>
<keyword evidence="5 9" id="KW-1133">Transmembrane helix</keyword>
<dbReference type="EMBL" id="CAJFDI010000006">
    <property type="protein sequence ID" value="CAD5234936.1"/>
    <property type="molecule type" value="Genomic_DNA"/>
</dbReference>
<comment type="similarity">
    <text evidence="2 8">Belongs to the FIS1 family.</text>
</comment>
<dbReference type="Gene3D" id="1.25.40.10">
    <property type="entry name" value="Tetratricopeptide repeat domain"/>
    <property type="match status" value="1"/>
</dbReference>
<dbReference type="CDD" id="cd12212">
    <property type="entry name" value="Fis1"/>
    <property type="match status" value="1"/>
</dbReference>
<dbReference type="InterPro" id="IPR016543">
    <property type="entry name" value="Fis1"/>
</dbReference>
<dbReference type="Pfam" id="PF14853">
    <property type="entry name" value="Fis1_TPR_C"/>
    <property type="match status" value="1"/>
</dbReference>
<reference evidence="14" key="1">
    <citation type="submission" date="2016-11" db="UniProtKB">
        <authorList>
            <consortium name="WormBaseParasite"/>
        </authorList>
    </citation>
    <scope>IDENTIFICATION</scope>
</reference>
<keyword evidence="13" id="KW-1185">Reference proteome</keyword>
<dbReference type="GO" id="GO:0043653">
    <property type="term" value="P:mitochondrial fragmentation involved in apoptotic process"/>
    <property type="evidence" value="ECO:0007669"/>
    <property type="project" value="TreeGrafter"/>
</dbReference>
<dbReference type="SMR" id="A0A1I7RRG6"/>
<dbReference type="AlphaFoldDB" id="A0A1I7RRG6"/>
<dbReference type="GO" id="GO:0000266">
    <property type="term" value="P:mitochondrial fission"/>
    <property type="evidence" value="ECO:0007669"/>
    <property type="project" value="UniProtKB-UniRule"/>
</dbReference>
<dbReference type="SUPFAM" id="SSF48452">
    <property type="entry name" value="TPR-like"/>
    <property type="match status" value="1"/>
</dbReference>
<evidence type="ECO:0000256" key="4">
    <source>
        <dbReference type="ARBA" id="ARBA00022787"/>
    </source>
</evidence>
<evidence type="ECO:0000313" key="14">
    <source>
        <dbReference type="WBParaSite" id="BXY_0331300.1"/>
    </source>
</evidence>
<comment type="domain">
    <text evidence="8">The C-terminus is required for mitochondrial localization, while the N-terminus is necessary for mitochondrial fission.</text>
</comment>
<dbReference type="InterPro" id="IPR028058">
    <property type="entry name" value="Fis1_TPR_N"/>
</dbReference>
<dbReference type="InterPro" id="IPR028061">
    <property type="entry name" value="Fis1_TPR_C"/>
</dbReference>